<dbReference type="RefSeq" id="WP_311951675.1">
    <property type="nucleotide sequence ID" value="NZ_JAVLVU010000001.1"/>
</dbReference>
<protein>
    <recommendedName>
        <fullName evidence="3">Addiction module protein</fullName>
    </recommendedName>
</protein>
<reference evidence="2" key="1">
    <citation type="submission" date="2023-07" db="EMBL/GenBank/DDBJ databases">
        <title>Functional and genomic diversity of the sorghum phyllosphere microbiome.</title>
        <authorList>
            <person name="Shade A."/>
        </authorList>
    </citation>
    <scope>NUCLEOTIDE SEQUENCE [LARGE SCALE GENOMIC DNA]</scope>
    <source>
        <strain evidence="2">SORGH_AS_0422</strain>
    </source>
</reference>
<name>A0ABU3GY42_9SPHI</name>
<sequence length="81" mass="9612">MTATVIREKLYDYIKVTDDKKLAAIYNLLEEQIVEYTDWHNDEAFVAELDEHVKNWEVNPAQGSSMDEVKMHIQSLREKRK</sequence>
<organism evidence="1 2">
    <name type="scientific">Mucilaginibacter terrae</name>
    <dbReference type="NCBI Taxonomy" id="1955052"/>
    <lineage>
        <taxon>Bacteria</taxon>
        <taxon>Pseudomonadati</taxon>
        <taxon>Bacteroidota</taxon>
        <taxon>Sphingobacteriia</taxon>
        <taxon>Sphingobacteriales</taxon>
        <taxon>Sphingobacteriaceae</taxon>
        <taxon>Mucilaginibacter</taxon>
    </lineage>
</organism>
<proteinExistence type="predicted"/>
<evidence type="ECO:0000313" key="2">
    <source>
        <dbReference type="Proteomes" id="UP001258315"/>
    </source>
</evidence>
<keyword evidence="2" id="KW-1185">Reference proteome</keyword>
<evidence type="ECO:0008006" key="3">
    <source>
        <dbReference type="Google" id="ProtNLM"/>
    </source>
</evidence>
<gene>
    <name evidence="1" type="ORF">QE417_003418</name>
</gene>
<dbReference type="Proteomes" id="UP001258315">
    <property type="component" value="Unassembled WGS sequence"/>
</dbReference>
<evidence type="ECO:0000313" key="1">
    <source>
        <dbReference type="EMBL" id="MDT3404346.1"/>
    </source>
</evidence>
<comment type="caution">
    <text evidence="1">The sequence shown here is derived from an EMBL/GenBank/DDBJ whole genome shotgun (WGS) entry which is preliminary data.</text>
</comment>
<accession>A0ABU3GY42</accession>
<dbReference type="EMBL" id="JAVLVU010000001">
    <property type="protein sequence ID" value="MDT3404346.1"/>
    <property type="molecule type" value="Genomic_DNA"/>
</dbReference>